<feature type="region of interest" description="Disordered" evidence="1">
    <location>
        <begin position="638"/>
        <end position="698"/>
    </location>
</feature>
<evidence type="ECO:0000313" key="4">
    <source>
        <dbReference type="Proteomes" id="UP000031967"/>
    </source>
</evidence>
<dbReference type="InterPro" id="IPR001584">
    <property type="entry name" value="Integrase_cat-core"/>
</dbReference>
<accession>A0ABR5ADM6</accession>
<name>A0ABR5ADM6_9BACL</name>
<evidence type="ECO:0000313" key="3">
    <source>
        <dbReference type="EMBL" id="KIL38695.1"/>
    </source>
</evidence>
<feature type="compositionally biased region" description="Basic and acidic residues" evidence="1">
    <location>
        <begin position="660"/>
        <end position="690"/>
    </location>
</feature>
<dbReference type="InterPro" id="IPR012337">
    <property type="entry name" value="RNaseH-like_sf"/>
</dbReference>
<comment type="caution">
    <text evidence="3">The sequence shown here is derived from an EMBL/GenBank/DDBJ whole genome shotgun (WGS) entry which is preliminary data.</text>
</comment>
<organism evidence="3 4">
    <name type="scientific">Gordoniibacillus kamchatkensis</name>
    <dbReference type="NCBI Taxonomy" id="1590651"/>
    <lineage>
        <taxon>Bacteria</taxon>
        <taxon>Bacillati</taxon>
        <taxon>Bacillota</taxon>
        <taxon>Bacilli</taxon>
        <taxon>Bacillales</taxon>
        <taxon>Paenibacillaceae</taxon>
        <taxon>Gordoniibacillus</taxon>
    </lineage>
</organism>
<gene>
    <name evidence="3" type="ORF">SD70_24940</name>
</gene>
<dbReference type="SUPFAM" id="SSF53098">
    <property type="entry name" value="Ribonuclease H-like"/>
    <property type="match status" value="1"/>
</dbReference>
<evidence type="ECO:0000256" key="1">
    <source>
        <dbReference type="SAM" id="MobiDB-lite"/>
    </source>
</evidence>
<dbReference type="Proteomes" id="UP000031967">
    <property type="component" value="Unassembled WGS sequence"/>
</dbReference>
<dbReference type="RefSeq" id="WP_041050675.1">
    <property type="nucleotide sequence ID" value="NZ_JXAK01000054.1"/>
</dbReference>
<dbReference type="Gene3D" id="3.30.420.10">
    <property type="entry name" value="Ribonuclease H-like superfamily/Ribonuclease H"/>
    <property type="match status" value="1"/>
</dbReference>
<dbReference type="InterPro" id="IPR036397">
    <property type="entry name" value="RNaseH_sf"/>
</dbReference>
<dbReference type="InterPro" id="IPR015378">
    <property type="entry name" value="Transposase-like_Mu_C"/>
</dbReference>
<reference evidence="3 4" key="1">
    <citation type="submission" date="2014-12" db="EMBL/GenBank/DDBJ databases">
        <title>Draft genome sequence of Paenibacillus kamchatkensis strain B-2647.</title>
        <authorList>
            <person name="Karlyshev A.V."/>
            <person name="Kudryashova E.B."/>
        </authorList>
    </citation>
    <scope>NUCLEOTIDE SEQUENCE [LARGE SCALE GENOMIC DNA]</scope>
    <source>
        <strain evidence="3 4">VKM B-2647</strain>
    </source>
</reference>
<proteinExistence type="predicted"/>
<keyword evidence="4" id="KW-1185">Reference proteome</keyword>
<dbReference type="Pfam" id="PF09299">
    <property type="entry name" value="Mu-transpos_C"/>
    <property type="match status" value="1"/>
</dbReference>
<protein>
    <recommendedName>
        <fullName evidence="2">Integrase catalytic domain-containing protein</fullName>
    </recommendedName>
</protein>
<evidence type="ECO:0000259" key="2">
    <source>
        <dbReference type="PROSITE" id="PS50994"/>
    </source>
</evidence>
<dbReference type="PROSITE" id="PS50994">
    <property type="entry name" value="INTEGRASE"/>
    <property type="match status" value="1"/>
</dbReference>
<sequence>MYVAVNTLFRHREDPTKIERIVWLDESNQASFIADINRNCYPTYMSLLEIFEGLNCGTYIIEETDPWVRIIDEESISRSEKDAWDRAWKVMQWMIQNRFEPSIFIPEQRSQIIKQASQVFGLSEIVISKYVKRYYARGLSRYALLPDLSNCGGRGKRRGDGQGSKRGRKRKTPSIYCEMNINEEVKHIFRRSLDKHYYQKNRPSLRYTYEQMIRENFATAYRMEDGVKIPVIENGTEIPSFGQFRYWFESWRDAKKEVILRDGKKKYEQQYRPVLGSTKQDVMGPGSLYQIDSTVGDIYLVSSYDRTKIIGRPTIYFICDAYSRLVVGVYIGLENASWSGAMMAMENAFSKSKVDFCRNYGIDIQEEDWPGGIPTAILADRAELLSNNKALSVIENLNIAVKNTPSYRPEFKSVVEKQFDLIQSHIAPFLKGGIQSDFRERGATDYRLHSTLTLFEYSRIVIKTVLYFNTQHHMAGYERDAMQIAQNVPPIPIRLWEFGMKNHSGKLRHVPQDVLRFNLMPQGLAVVTQRGIRFNGMYYGSENALKQRWFTKARSSGLWEVPVNYDPRNVSNIYLRLSRTEFEVCYLLESQSRYKDQTLDDVSYLLEWEQKEHAAYEEKELGDRISLAAEIESIVQDATRKTRGEQTTQSKTARLKGIRTNRDAEKQRNRESEMFVLGREEPQNSRKPNDSEEDDFMLDEIQLLRKKQKEGLHGNHD</sequence>
<feature type="domain" description="Integrase catalytic" evidence="2">
    <location>
        <begin position="281"/>
        <end position="498"/>
    </location>
</feature>
<dbReference type="EMBL" id="JXAK01000054">
    <property type="protein sequence ID" value="KIL38695.1"/>
    <property type="molecule type" value="Genomic_DNA"/>
</dbReference>